<sequence>MSGNGTEPFQPSYDTCKAVSEKCPVEATLYGDYFTAGACVFFALGFAVMLLLQIWYMFKSRAWSYGVYLGIGTGFELLGYFCRKLLSDNPWKFMPFVLQLFMLMLAPTFVAAAIAVTFKHLVMHYGTEWSTIKPRWYPWLFVGSDVVCIIIQAAGCAFAAMSSSGDKDNAKMSDISSALLILGVVFQVVNMVVCGGLMLLYYRRRAKAGGSYGYGSIRPSTADFLGSKRTFCGHDRVKVFVWAISAAYVAILIRCIYRIPEMATGWGSDLMKDELTFLIFDAAMILLAVGFITLFHPANFFPQLGKKGRGQIKGEDSIPLN</sequence>
<evidence type="ECO:0000313" key="1">
    <source>
        <dbReference type="EMBL" id="KAJ3550019.1"/>
    </source>
</evidence>
<dbReference type="Proteomes" id="UP001148629">
    <property type="component" value="Unassembled WGS sequence"/>
</dbReference>
<dbReference type="EMBL" id="JANRMS010000009">
    <property type="protein sequence ID" value="KAJ3550019.1"/>
    <property type="molecule type" value="Genomic_DNA"/>
</dbReference>
<evidence type="ECO:0000313" key="2">
    <source>
        <dbReference type="Proteomes" id="UP001148629"/>
    </source>
</evidence>
<accession>A0ACC1T0H9</accession>
<protein>
    <submittedName>
        <fullName evidence="1">Uncharacterized protein</fullName>
    </submittedName>
</protein>
<name>A0ACC1T0H9_9HYPO</name>
<proteinExistence type="predicted"/>
<reference evidence="1" key="1">
    <citation type="submission" date="2022-08" db="EMBL/GenBank/DDBJ databases">
        <title>Genome Sequence of Fusarium decemcellulare.</title>
        <authorList>
            <person name="Buettner E."/>
        </authorList>
    </citation>
    <scope>NUCLEOTIDE SEQUENCE</scope>
    <source>
        <strain evidence="1">Babe19</strain>
    </source>
</reference>
<gene>
    <name evidence="1" type="ORF">NM208_g198</name>
</gene>
<keyword evidence="2" id="KW-1185">Reference proteome</keyword>
<comment type="caution">
    <text evidence="1">The sequence shown here is derived from an EMBL/GenBank/DDBJ whole genome shotgun (WGS) entry which is preliminary data.</text>
</comment>
<organism evidence="1 2">
    <name type="scientific">Fusarium decemcellulare</name>
    <dbReference type="NCBI Taxonomy" id="57161"/>
    <lineage>
        <taxon>Eukaryota</taxon>
        <taxon>Fungi</taxon>
        <taxon>Dikarya</taxon>
        <taxon>Ascomycota</taxon>
        <taxon>Pezizomycotina</taxon>
        <taxon>Sordariomycetes</taxon>
        <taxon>Hypocreomycetidae</taxon>
        <taxon>Hypocreales</taxon>
        <taxon>Nectriaceae</taxon>
        <taxon>Fusarium</taxon>
        <taxon>Fusarium decemcellulare species complex</taxon>
    </lineage>
</organism>